<dbReference type="EMBL" id="VHQG01000001">
    <property type="protein sequence ID" value="TPW77931.1"/>
    <property type="molecule type" value="Genomic_DNA"/>
</dbReference>
<proteinExistence type="predicted"/>
<feature type="domain" description="HTH cro/C1-type" evidence="1">
    <location>
        <begin position="9"/>
        <end position="81"/>
    </location>
</feature>
<dbReference type="PANTHER" id="PTHR35010">
    <property type="entry name" value="BLL4672 PROTEIN-RELATED"/>
    <property type="match status" value="1"/>
</dbReference>
<protein>
    <submittedName>
        <fullName evidence="2">Helix-turn-helix domain-containing protein</fullName>
    </submittedName>
</protein>
<dbReference type="InterPro" id="IPR001387">
    <property type="entry name" value="Cro/C1-type_HTH"/>
</dbReference>
<dbReference type="SMART" id="SM00530">
    <property type="entry name" value="HTH_XRE"/>
    <property type="match status" value="1"/>
</dbReference>
<dbReference type="Pfam" id="PF13560">
    <property type="entry name" value="HTH_31"/>
    <property type="match status" value="1"/>
</dbReference>
<dbReference type="CDD" id="cd00093">
    <property type="entry name" value="HTH_XRE"/>
    <property type="match status" value="1"/>
</dbReference>
<dbReference type="GO" id="GO:0003677">
    <property type="term" value="F:DNA binding"/>
    <property type="evidence" value="ECO:0007669"/>
    <property type="project" value="InterPro"/>
</dbReference>
<dbReference type="SUPFAM" id="SSF47413">
    <property type="entry name" value="lambda repressor-like DNA-binding domains"/>
    <property type="match status" value="1"/>
</dbReference>
<dbReference type="Pfam" id="PF17765">
    <property type="entry name" value="MLTR_LBD"/>
    <property type="match status" value="1"/>
</dbReference>
<dbReference type="InterPro" id="IPR041413">
    <property type="entry name" value="MLTR_LBD"/>
</dbReference>
<gene>
    <name evidence="2" type="ORF">FJ657_04630</name>
</gene>
<dbReference type="InterPro" id="IPR010982">
    <property type="entry name" value="Lambda_DNA-bd_dom_sf"/>
</dbReference>
<comment type="caution">
    <text evidence="2">The sequence shown here is derived from an EMBL/GenBank/DDBJ whole genome shotgun (WGS) entry which is preliminary data.</text>
</comment>
<dbReference type="Gene3D" id="1.10.260.40">
    <property type="entry name" value="lambda repressor-like DNA-binding domains"/>
    <property type="match status" value="1"/>
</dbReference>
<dbReference type="PANTHER" id="PTHR35010:SF2">
    <property type="entry name" value="BLL4672 PROTEIN"/>
    <property type="match status" value="1"/>
</dbReference>
<keyword evidence="3" id="KW-1185">Reference proteome</keyword>
<evidence type="ECO:0000313" key="3">
    <source>
        <dbReference type="Proteomes" id="UP000316252"/>
    </source>
</evidence>
<dbReference type="AlphaFoldDB" id="A0A506XYU1"/>
<evidence type="ECO:0000259" key="1">
    <source>
        <dbReference type="SMART" id="SM00530"/>
    </source>
</evidence>
<accession>A0A506XYU1</accession>
<evidence type="ECO:0000313" key="2">
    <source>
        <dbReference type="EMBL" id="TPW77931.1"/>
    </source>
</evidence>
<dbReference type="OrthoDB" id="3518652at2"/>
<organism evidence="2 3">
    <name type="scientific">Schumannella soli</name>
    <dbReference type="NCBI Taxonomy" id="2590779"/>
    <lineage>
        <taxon>Bacteria</taxon>
        <taxon>Bacillati</taxon>
        <taxon>Actinomycetota</taxon>
        <taxon>Actinomycetes</taxon>
        <taxon>Micrococcales</taxon>
        <taxon>Microbacteriaceae</taxon>
        <taxon>Schumannella</taxon>
    </lineage>
</organism>
<dbReference type="RefSeq" id="WP_141162456.1">
    <property type="nucleotide sequence ID" value="NZ_VHQG01000001.1"/>
</dbReference>
<name>A0A506XYU1_9MICO</name>
<sequence>MDRIQLADFLRSRREALQPEDVGLPRGPRRRTGGLRREEIAQLCGMSTDYWSRLEQQRGPQPSEQMLGAIARGLHLSVDERAHLFRLAGHAAPEAARAWDHVSPGVQRILDRLGDTPAMVLNDLGETLVQTPLARALLGDHSGYTGLSKVNVYRWYADPATRDVYPRDDQPEHGAVFTAELRSAYSTPATRARATAVVDALLASSPEFAEVWARHDVRLKHPRHKRFAHPEVGELELDCQTLVDPESGQTLLVFTATPGSPSAEKLALLAVIGARSFA</sequence>
<reference evidence="2 3" key="1">
    <citation type="submission" date="2019-06" db="EMBL/GenBank/DDBJ databases">
        <authorList>
            <person name="Li F."/>
        </authorList>
    </citation>
    <scope>NUCLEOTIDE SEQUENCE [LARGE SCALE GENOMIC DNA]</scope>
    <source>
        <strain evidence="2 3">10F1D-1</strain>
    </source>
</reference>
<dbReference type="Gene3D" id="3.30.450.180">
    <property type="match status" value="1"/>
</dbReference>
<dbReference type="Proteomes" id="UP000316252">
    <property type="component" value="Unassembled WGS sequence"/>
</dbReference>